<evidence type="ECO:0000259" key="3">
    <source>
        <dbReference type="PROSITE" id="PS50835"/>
    </source>
</evidence>
<dbReference type="Pfam" id="PF13927">
    <property type="entry name" value="Ig_3"/>
    <property type="match status" value="1"/>
</dbReference>
<comment type="caution">
    <text evidence="4">The sequence shown here is derived from an EMBL/GenBank/DDBJ whole genome shotgun (WGS) entry which is preliminary data.</text>
</comment>
<dbReference type="GO" id="GO:0007411">
    <property type="term" value="P:axon guidance"/>
    <property type="evidence" value="ECO:0007669"/>
    <property type="project" value="TreeGrafter"/>
</dbReference>
<dbReference type="InterPro" id="IPR007110">
    <property type="entry name" value="Ig-like_dom"/>
</dbReference>
<dbReference type="InterPro" id="IPR013098">
    <property type="entry name" value="Ig_I-set"/>
</dbReference>
<name>A0A9J6H2N5_HAELO</name>
<gene>
    <name evidence="4" type="ORF">HPB48_008194</name>
</gene>
<dbReference type="VEuPathDB" id="VectorBase:HLOH_051658"/>
<dbReference type="GO" id="GO:0070593">
    <property type="term" value="P:dendrite self-avoidance"/>
    <property type="evidence" value="ECO:0007669"/>
    <property type="project" value="TreeGrafter"/>
</dbReference>
<feature type="region of interest" description="Disordered" evidence="2">
    <location>
        <begin position="152"/>
        <end position="182"/>
    </location>
</feature>
<dbReference type="Gene3D" id="2.60.40.10">
    <property type="entry name" value="Immunoglobulins"/>
    <property type="match status" value="2"/>
</dbReference>
<reference evidence="4 5" key="1">
    <citation type="journal article" date="2020" name="Cell">
        <title>Large-Scale Comparative Analyses of Tick Genomes Elucidate Their Genetic Diversity and Vector Capacities.</title>
        <authorList>
            <consortium name="Tick Genome and Microbiome Consortium (TIGMIC)"/>
            <person name="Jia N."/>
            <person name="Wang J."/>
            <person name="Shi W."/>
            <person name="Du L."/>
            <person name="Sun Y."/>
            <person name="Zhan W."/>
            <person name="Jiang J.F."/>
            <person name="Wang Q."/>
            <person name="Zhang B."/>
            <person name="Ji P."/>
            <person name="Bell-Sakyi L."/>
            <person name="Cui X.M."/>
            <person name="Yuan T.T."/>
            <person name="Jiang B.G."/>
            <person name="Yang W.F."/>
            <person name="Lam T.T."/>
            <person name="Chang Q.C."/>
            <person name="Ding S.J."/>
            <person name="Wang X.J."/>
            <person name="Zhu J.G."/>
            <person name="Ruan X.D."/>
            <person name="Zhao L."/>
            <person name="Wei J.T."/>
            <person name="Ye R.Z."/>
            <person name="Que T.C."/>
            <person name="Du C.H."/>
            <person name="Zhou Y.H."/>
            <person name="Cheng J.X."/>
            <person name="Dai P.F."/>
            <person name="Guo W.B."/>
            <person name="Han X.H."/>
            <person name="Huang E.J."/>
            <person name="Li L.F."/>
            <person name="Wei W."/>
            <person name="Gao Y.C."/>
            <person name="Liu J.Z."/>
            <person name="Shao H.Z."/>
            <person name="Wang X."/>
            <person name="Wang C.C."/>
            <person name="Yang T.C."/>
            <person name="Huo Q.B."/>
            <person name="Li W."/>
            <person name="Chen H.Y."/>
            <person name="Chen S.E."/>
            <person name="Zhou L.G."/>
            <person name="Ni X.B."/>
            <person name="Tian J.H."/>
            <person name="Sheng Y."/>
            <person name="Liu T."/>
            <person name="Pan Y.S."/>
            <person name="Xia L.Y."/>
            <person name="Li J."/>
            <person name="Zhao F."/>
            <person name="Cao W.C."/>
        </authorList>
    </citation>
    <scope>NUCLEOTIDE SEQUENCE [LARGE SCALE GENOMIC DNA]</scope>
    <source>
        <strain evidence="4">HaeL-2018</strain>
    </source>
</reference>
<keyword evidence="5" id="KW-1185">Reference proteome</keyword>
<dbReference type="PANTHER" id="PTHR10075">
    <property type="entry name" value="BASIGIN RELATED"/>
    <property type="match status" value="1"/>
</dbReference>
<keyword evidence="1" id="KW-0393">Immunoglobulin domain</keyword>
<dbReference type="Pfam" id="PF07679">
    <property type="entry name" value="I-set"/>
    <property type="match status" value="1"/>
</dbReference>
<evidence type="ECO:0000313" key="5">
    <source>
        <dbReference type="Proteomes" id="UP000821853"/>
    </source>
</evidence>
<feature type="domain" description="Ig-like" evidence="3">
    <location>
        <begin position="304"/>
        <end position="397"/>
    </location>
</feature>
<proteinExistence type="predicted"/>
<dbReference type="SUPFAM" id="SSF48726">
    <property type="entry name" value="Immunoglobulin"/>
    <property type="match status" value="2"/>
</dbReference>
<feature type="domain" description="Ig-like" evidence="3">
    <location>
        <begin position="402"/>
        <end position="493"/>
    </location>
</feature>
<dbReference type="OrthoDB" id="6481371at2759"/>
<dbReference type="InterPro" id="IPR013783">
    <property type="entry name" value="Ig-like_fold"/>
</dbReference>
<dbReference type="InterPro" id="IPR036179">
    <property type="entry name" value="Ig-like_dom_sf"/>
</dbReference>
<accession>A0A9J6H2N5</accession>
<protein>
    <recommendedName>
        <fullName evidence="3">Ig-like domain-containing protein</fullName>
    </recommendedName>
</protein>
<dbReference type="EMBL" id="JABSTR010000011">
    <property type="protein sequence ID" value="KAH9380980.1"/>
    <property type="molecule type" value="Genomic_DNA"/>
</dbReference>
<dbReference type="SMART" id="SM00408">
    <property type="entry name" value="IGc2"/>
    <property type="match status" value="2"/>
</dbReference>
<evidence type="ECO:0000313" key="4">
    <source>
        <dbReference type="EMBL" id="KAH9380980.1"/>
    </source>
</evidence>
<dbReference type="Proteomes" id="UP000821853">
    <property type="component" value="Chromosome 9"/>
</dbReference>
<dbReference type="CDD" id="cd00096">
    <property type="entry name" value="Ig"/>
    <property type="match status" value="1"/>
</dbReference>
<dbReference type="GO" id="GO:0030424">
    <property type="term" value="C:axon"/>
    <property type="evidence" value="ECO:0007669"/>
    <property type="project" value="TreeGrafter"/>
</dbReference>
<evidence type="ECO:0000256" key="1">
    <source>
        <dbReference type="ARBA" id="ARBA00023319"/>
    </source>
</evidence>
<evidence type="ECO:0000256" key="2">
    <source>
        <dbReference type="SAM" id="MobiDB-lite"/>
    </source>
</evidence>
<dbReference type="GO" id="GO:0007156">
    <property type="term" value="P:homophilic cell adhesion via plasma membrane adhesion molecules"/>
    <property type="evidence" value="ECO:0007669"/>
    <property type="project" value="TreeGrafter"/>
</dbReference>
<dbReference type="GO" id="GO:0098632">
    <property type="term" value="F:cell-cell adhesion mediator activity"/>
    <property type="evidence" value="ECO:0007669"/>
    <property type="project" value="TreeGrafter"/>
</dbReference>
<dbReference type="SMART" id="SM00409">
    <property type="entry name" value="IG"/>
    <property type="match status" value="2"/>
</dbReference>
<sequence>MPPCLLIFKTDAPPHPKDAPRLFSRPVAAAVGAIFGSFCSTFFLSLSDGSFIAKRGNEKVVYDVTKMFLACAAPEICFVFRAALLDFAVQSFSARPVTEASLYTRRLASAVGGRKRLRLAAEASNQWCFLIGKRGVTIAEGKERTLVNERRGRGLASRLTPGKTNGRKRGEGRKGRAQTNAQTLYWGRKELGPLNTHRGRDPGASVRGSSHLRTDAAHSWATPHGVTGSAPGWFLPRKRLDCFPTRNGKQRWACNVSVCEDNARGLEECRNAPPERRLEQGRRGAMAKTAGSALGMDYSAPTEPSRVCASLCTSAVWLSAGRQRADMCAVQSGDDVDFSWRKDGQPLLANGHPGGHPLAATTSILLVRNATVFDTGNYTCVGRNALGQGQLSRRKLSVQGRPHWLKEPAKEVVVALATSRRFAADVVSFPAARVTWFRITGDAMDEEPPGPRWMQSSGESSIELNGVSRADVGTYRCRADNGLGHVSADVQLVVRGE</sequence>
<dbReference type="AlphaFoldDB" id="A0A9J6H2N5"/>
<dbReference type="InterPro" id="IPR003598">
    <property type="entry name" value="Ig_sub2"/>
</dbReference>
<dbReference type="PANTHER" id="PTHR10075:SF101">
    <property type="entry name" value="ZWEI IG DOMAIN PROTEIN ZIG-3"/>
    <property type="match status" value="1"/>
</dbReference>
<dbReference type="InterPro" id="IPR003599">
    <property type="entry name" value="Ig_sub"/>
</dbReference>
<organism evidence="4 5">
    <name type="scientific">Haemaphysalis longicornis</name>
    <name type="common">Bush tick</name>
    <dbReference type="NCBI Taxonomy" id="44386"/>
    <lineage>
        <taxon>Eukaryota</taxon>
        <taxon>Metazoa</taxon>
        <taxon>Ecdysozoa</taxon>
        <taxon>Arthropoda</taxon>
        <taxon>Chelicerata</taxon>
        <taxon>Arachnida</taxon>
        <taxon>Acari</taxon>
        <taxon>Parasitiformes</taxon>
        <taxon>Ixodida</taxon>
        <taxon>Ixodoidea</taxon>
        <taxon>Ixodidae</taxon>
        <taxon>Haemaphysalinae</taxon>
        <taxon>Haemaphysalis</taxon>
    </lineage>
</organism>
<dbReference type="GO" id="GO:0005886">
    <property type="term" value="C:plasma membrane"/>
    <property type="evidence" value="ECO:0007669"/>
    <property type="project" value="TreeGrafter"/>
</dbReference>
<dbReference type="PROSITE" id="PS50835">
    <property type="entry name" value="IG_LIKE"/>
    <property type="match status" value="2"/>
</dbReference>